<evidence type="ECO:0000259" key="4">
    <source>
        <dbReference type="Pfam" id="PF15915"/>
    </source>
</evidence>
<feature type="domain" description="Bacterioopsin transcriptional activator GAF and HTH associated" evidence="4">
    <location>
        <begin position="16"/>
        <end position="150"/>
    </location>
</feature>
<dbReference type="PANTHER" id="PTHR34236">
    <property type="entry name" value="DIMETHYL SULFOXIDE REDUCTASE TRANSCRIPTIONAL ACTIVATOR"/>
    <property type="match status" value="1"/>
</dbReference>
<keyword evidence="2" id="KW-0804">Transcription</keyword>
<evidence type="ECO:0000256" key="1">
    <source>
        <dbReference type="ARBA" id="ARBA00023015"/>
    </source>
</evidence>
<evidence type="ECO:0000259" key="3">
    <source>
        <dbReference type="Pfam" id="PF04967"/>
    </source>
</evidence>
<dbReference type="Pfam" id="PF04967">
    <property type="entry name" value="HTH_10"/>
    <property type="match status" value="1"/>
</dbReference>
<dbReference type="RefSeq" id="WP_256399433.1">
    <property type="nucleotide sequence ID" value="NZ_JANHJR010000002.1"/>
</dbReference>
<comment type="caution">
    <text evidence="5">The sequence shown here is derived from an EMBL/GenBank/DDBJ whole genome shotgun (WGS) entry which is preliminary data.</text>
</comment>
<keyword evidence="1" id="KW-0805">Transcription regulation</keyword>
<evidence type="ECO:0000313" key="5">
    <source>
        <dbReference type="EMBL" id="MFD1644151.1"/>
    </source>
</evidence>
<feature type="domain" description="HTH bat-type" evidence="3">
    <location>
        <begin position="155"/>
        <end position="206"/>
    </location>
</feature>
<organism evidence="5 6">
    <name type="scientific">Haloarchaeobius litoreus</name>
    <dbReference type="NCBI Taxonomy" id="755306"/>
    <lineage>
        <taxon>Archaea</taxon>
        <taxon>Methanobacteriati</taxon>
        <taxon>Methanobacteriota</taxon>
        <taxon>Stenosarchaea group</taxon>
        <taxon>Halobacteria</taxon>
        <taxon>Halobacteriales</taxon>
        <taxon>Halorubellaceae</taxon>
        <taxon>Haloarchaeobius</taxon>
    </lineage>
</organism>
<accession>A0ABD6DCV2</accession>
<dbReference type="PANTHER" id="PTHR34236:SF1">
    <property type="entry name" value="DIMETHYL SULFOXIDE REDUCTASE TRANSCRIPTIONAL ACTIVATOR"/>
    <property type="match status" value="1"/>
</dbReference>
<dbReference type="EMBL" id="JBHUDO010000001">
    <property type="protein sequence ID" value="MFD1644151.1"/>
    <property type="molecule type" value="Genomic_DNA"/>
</dbReference>
<reference evidence="5 6" key="1">
    <citation type="journal article" date="2019" name="Int. J. Syst. Evol. Microbiol.">
        <title>The Global Catalogue of Microorganisms (GCM) 10K type strain sequencing project: providing services to taxonomists for standard genome sequencing and annotation.</title>
        <authorList>
            <consortium name="The Broad Institute Genomics Platform"/>
            <consortium name="The Broad Institute Genome Sequencing Center for Infectious Disease"/>
            <person name="Wu L."/>
            <person name="Ma J."/>
        </authorList>
    </citation>
    <scope>NUCLEOTIDE SEQUENCE [LARGE SCALE GENOMIC DNA]</scope>
    <source>
        <strain evidence="5 6">CGMCC 1.10390</strain>
    </source>
</reference>
<gene>
    <name evidence="5" type="ORF">ACFSBL_00480</name>
</gene>
<evidence type="ECO:0000256" key="2">
    <source>
        <dbReference type="ARBA" id="ARBA00023163"/>
    </source>
</evidence>
<dbReference type="AlphaFoldDB" id="A0ABD6DCV2"/>
<dbReference type="Pfam" id="PF15915">
    <property type="entry name" value="BAT"/>
    <property type="match status" value="1"/>
</dbReference>
<protein>
    <submittedName>
        <fullName evidence="5">Helix-turn-helix domain-containing protein</fullName>
    </submittedName>
</protein>
<proteinExistence type="predicted"/>
<keyword evidence="6" id="KW-1185">Reference proteome</keyword>
<dbReference type="InterPro" id="IPR007050">
    <property type="entry name" value="HTH_bacterioopsin"/>
</dbReference>
<name>A0ABD6DCV2_9EURY</name>
<dbReference type="Proteomes" id="UP001597034">
    <property type="component" value="Unassembled WGS sequence"/>
</dbReference>
<evidence type="ECO:0000313" key="6">
    <source>
        <dbReference type="Proteomes" id="UP001597034"/>
    </source>
</evidence>
<dbReference type="InterPro" id="IPR031803">
    <property type="entry name" value="BAT_GAF/HTH-assoc"/>
</dbReference>
<sequence>MFVQFTLDSPLLDRAVSAVPDISLDIEKLDSSPTVPLRVVFWARSESFDEFEDALALDSTVEEYTVLATEHSKRLYSVVVPEHVPCVELYARSVDLHGVVIGASCNSAGWTMEMLFPDRDAFSSFRHACEEADLSVTVGSIHSGQVDRTTADADLTPPQREILSRAVEVGYFDIPRETTLRGLGDEVGVSGQAASERLRRGMETLVRESLTDHLDHEE</sequence>